<dbReference type="EMBL" id="JAHCMY010000010">
    <property type="protein sequence ID" value="MBS9525250.1"/>
    <property type="molecule type" value="Genomic_DNA"/>
</dbReference>
<gene>
    <name evidence="1" type="ORF">KI659_14625</name>
</gene>
<dbReference type="Pfam" id="PF19781">
    <property type="entry name" value="DUF6266"/>
    <property type="match status" value="1"/>
</dbReference>
<dbReference type="RefSeq" id="WP_213946111.1">
    <property type="nucleotide sequence ID" value="NZ_JAHCMY010000010.1"/>
</dbReference>
<comment type="caution">
    <text evidence="1">The sequence shown here is derived from an EMBL/GenBank/DDBJ whole genome shotgun (WGS) entry which is preliminary data.</text>
</comment>
<dbReference type="AlphaFoldDB" id="A0AAP2CJU1"/>
<keyword evidence="2" id="KW-1185">Reference proteome</keyword>
<protein>
    <submittedName>
        <fullName evidence="1">Uncharacterized protein</fullName>
    </submittedName>
</protein>
<organism evidence="1 2">
    <name type="scientific">Litoribacter ruber</name>
    <dbReference type="NCBI Taxonomy" id="702568"/>
    <lineage>
        <taxon>Bacteria</taxon>
        <taxon>Pseudomonadati</taxon>
        <taxon>Bacteroidota</taxon>
        <taxon>Cytophagia</taxon>
        <taxon>Cytophagales</taxon>
        <taxon>Cyclobacteriaceae</taxon>
        <taxon>Litoribacter</taxon>
    </lineage>
</organism>
<sequence>MASINKNQHMPNGKMGNLVYYSIHGKLYARKYVVPDMSNLTRSQLDRREKFRQANAFTLPIKAVLDYGFVNFRNGKRSPWNEAMSRVCKNAFPTNSSILSPSNTIVSDGTLTGMDNGRLSWKDDYSVLLEWDNNTGSGSARAGDKVSLLLYHTDSYTPFFLLEGNPRSMCRQELVVANAAKFKGALHAYAFFTRQNPANKHYQVARSEYLGVV</sequence>
<dbReference type="Proteomes" id="UP001319104">
    <property type="component" value="Unassembled WGS sequence"/>
</dbReference>
<accession>A0AAP2CJU1</accession>
<evidence type="ECO:0000313" key="2">
    <source>
        <dbReference type="Proteomes" id="UP001319104"/>
    </source>
</evidence>
<evidence type="ECO:0000313" key="1">
    <source>
        <dbReference type="EMBL" id="MBS9525250.1"/>
    </source>
</evidence>
<name>A0AAP2CJU1_9BACT</name>
<dbReference type="InterPro" id="IPR046233">
    <property type="entry name" value="DUF6266"/>
</dbReference>
<reference evidence="1 2" key="1">
    <citation type="submission" date="2021-05" db="EMBL/GenBank/DDBJ databases">
        <authorList>
            <person name="Zhang Z.D."/>
            <person name="Osman G."/>
        </authorList>
    </citation>
    <scope>NUCLEOTIDE SEQUENCE [LARGE SCALE GENOMIC DNA]</scope>
    <source>
        <strain evidence="1 2">KCTC 32217</strain>
    </source>
</reference>
<proteinExistence type="predicted"/>